<organism evidence="2 3">
    <name type="scientific">Rhinopithecimicrobium faecis</name>
    <dbReference type="NCBI Taxonomy" id="2820698"/>
    <lineage>
        <taxon>Bacteria</taxon>
        <taxon>Pseudomonadati</taxon>
        <taxon>Bacteroidota</taxon>
        <taxon>Sphingobacteriia</taxon>
        <taxon>Sphingobacteriales</taxon>
        <taxon>Sphingobacteriaceae</taxon>
        <taxon>Rhinopithecimicrobium</taxon>
    </lineage>
</organism>
<feature type="transmembrane region" description="Helical" evidence="1">
    <location>
        <begin position="125"/>
        <end position="144"/>
    </location>
</feature>
<sequence>MIQRIQSVWLLLAGVAIFALFMFPYLQYNDLVGLGKAVKVSGVYGNGPDGQLVKETTFILQLIGTVLLGLLPIFTIFKFKSRKTQKQLIFLNMVLIVLFAGWMYASASSTLASVNQYLGASNIGVGFFLIPIAIIFLSMALGAIRKDDLLIKSADRLR</sequence>
<comment type="caution">
    <text evidence="2">The sequence shown here is derived from an EMBL/GenBank/DDBJ whole genome shotgun (WGS) entry which is preliminary data.</text>
</comment>
<name>A0A8T4H8K2_9SPHI</name>
<feature type="transmembrane region" description="Helical" evidence="1">
    <location>
        <begin position="7"/>
        <end position="26"/>
    </location>
</feature>
<keyword evidence="1" id="KW-0472">Membrane</keyword>
<keyword evidence="1" id="KW-1133">Transmembrane helix</keyword>
<dbReference type="InterPro" id="IPR025635">
    <property type="entry name" value="DUF4293"/>
</dbReference>
<dbReference type="EMBL" id="JAGKSB010000007">
    <property type="protein sequence ID" value="MBP3943430.1"/>
    <property type="molecule type" value="Genomic_DNA"/>
</dbReference>
<keyword evidence="1" id="KW-0812">Transmembrane</keyword>
<evidence type="ECO:0000313" key="2">
    <source>
        <dbReference type="EMBL" id="MBP3943430.1"/>
    </source>
</evidence>
<reference evidence="2" key="1">
    <citation type="submission" date="2021-03" db="EMBL/GenBank/DDBJ databases">
        <authorList>
            <person name="Lu T."/>
            <person name="Wang Q."/>
            <person name="Han X."/>
        </authorList>
    </citation>
    <scope>NUCLEOTIDE SEQUENCE</scope>
    <source>
        <strain evidence="2">WQ 2009</strain>
    </source>
</reference>
<proteinExistence type="predicted"/>
<dbReference type="RefSeq" id="WP_353546923.1">
    <property type="nucleotide sequence ID" value="NZ_JAGKSB010000007.1"/>
</dbReference>
<feature type="transmembrane region" description="Helical" evidence="1">
    <location>
        <begin position="89"/>
        <end position="105"/>
    </location>
</feature>
<accession>A0A8T4H8K2</accession>
<gene>
    <name evidence="2" type="ORF">J5U18_07625</name>
</gene>
<evidence type="ECO:0000256" key="1">
    <source>
        <dbReference type="SAM" id="Phobius"/>
    </source>
</evidence>
<dbReference type="AlphaFoldDB" id="A0A8T4H8K2"/>
<protein>
    <submittedName>
        <fullName evidence="2">DUF4293 domain-containing protein</fullName>
    </submittedName>
</protein>
<evidence type="ECO:0000313" key="3">
    <source>
        <dbReference type="Proteomes" id="UP000679691"/>
    </source>
</evidence>
<dbReference type="Proteomes" id="UP000679691">
    <property type="component" value="Unassembled WGS sequence"/>
</dbReference>
<dbReference type="Pfam" id="PF14126">
    <property type="entry name" value="DUF4293"/>
    <property type="match status" value="1"/>
</dbReference>
<feature type="transmembrane region" description="Helical" evidence="1">
    <location>
        <begin position="58"/>
        <end position="77"/>
    </location>
</feature>
<keyword evidence="3" id="KW-1185">Reference proteome</keyword>